<gene>
    <name evidence="5" type="ORF">D0466_02255</name>
</gene>
<keyword evidence="6" id="KW-1185">Reference proteome</keyword>
<sequence length="320" mass="35180">MTIMALHPQARALLDIFAANSAPPLEQLTVSEARAAYAKMCSYLNNPQEIFQTEDRTIKGYKNDISIRIYTPSEEETLPALIYFHGGGWVIGNLETHDALCRALAIESGCKVLSVDYSLAPEAKFPNAVEDAYLAVKWAAGNAGELGIDKSAIAVAGDSAGGNLATVVCYLANQRKEPSIMYQMLFYPSTGYARTPSFDKYGEGYHLTKSTMKWFQEQYLNSLEDTHSPLAAPMIIPDSETGLMPPAYIMTAEYDPLCDGGEMYAKKLQKAGVETMYVCYPGMIHGFLTMTEPLDDSKRAIKDAARALRKQFSKNEASSL</sequence>
<evidence type="ECO:0000313" key="5">
    <source>
        <dbReference type="EMBL" id="RFU64769.1"/>
    </source>
</evidence>
<feature type="domain" description="Alpha/beta hydrolase fold-3" evidence="4">
    <location>
        <begin position="81"/>
        <end position="288"/>
    </location>
</feature>
<evidence type="ECO:0000313" key="6">
    <source>
        <dbReference type="Proteomes" id="UP000262939"/>
    </source>
</evidence>
<comment type="similarity">
    <text evidence="1">Belongs to the 'GDXG' lipolytic enzyme family.</text>
</comment>
<evidence type="ECO:0000256" key="2">
    <source>
        <dbReference type="ARBA" id="ARBA00022801"/>
    </source>
</evidence>
<dbReference type="AlphaFoldDB" id="A0A372LFB5"/>
<dbReference type="InterPro" id="IPR029058">
    <property type="entry name" value="AB_hydrolase_fold"/>
</dbReference>
<dbReference type="PROSITE" id="PS01173">
    <property type="entry name" value="LIPASE_GDXG_HIS"/>
    <property type="match status" value="1"/>
</dbReference>
<dbReference type="InterPro" id="IPR050300">
    <property type="entry name" value="GDXG_lipolytic_enzyme"/>
</dbReference>
<dbReference type="PANTHER" id="PTHR48081">
    <property type="entry name" value="AB HYDROLASE SUPERFAMILY PROTEIN C4A8.06C"/>
    <property type="match status" value="1"/>
</dbReference>
<dbReference type="InterPro" id="IPR033140">
    <property type="entry name" value="Lipase_GDXG_put_SER_AS"/>
</dbReference>
<evidence type="ECO:0000256" key="3">
    <source>
        <dbReference type="PROSITE-ProRule" id="PRU10038"/>
    </source>
</evidence>
<dbReference type="PANTHER" id="PTHR48081:SF8">
    <property type="entry name" value="ALPHA_BETA HYDROLASE FOLD-3 DOMAIN-CONTAINING PROTEIN-RELATED"/>
    <property type="match status" value="1"/>
</dbReference>
<comment type="caution">
    <text evidence="5">The sequence shown here is derived from an EMBL/GenBank/DDBJ whole genome shotgun (WGS) entry which is preliminary data.</text>
</comment>
<dbReference type="Gene3D" id="3.40.50.1820">
    <property type="entry name" value="alpha/beta hydrolase"/>
    <property type="match status" value="1"/>
</dbReference>
<dbReference type="Proteomes" id="UP000262939">
    <property type="component" value="Unassembled WGS sequence"/>
</dbReference>
<dbReference type="FunFam" id="3.40.50.1820:FF:000089">
    <property type="entry name" value="Alpha/beta hydrolase"/>
    <property type="match status" value="1"/>
</dbReference>
<reference evidence="5 6" key="1">
    <citation type="submission" date="2018-08" db="EMBL/GenBank/DDBJ databases">
        <title>Bacillus chawlae sp. nov., Bacillus glennii sp. nov., and Bacillus saganii sp. nov. Isolated from the Vehicle Assembly Building at Kennedy Space Center where the Viking Spacecraft were Assembled.</title>
        <authorList>
            <person name="Seuylemezian A."/>
            <person name="Vaishampayan P."/>
        </authorList>
    </citation>
    <scope>NUCLEOTIDE SEQUENCE [LARGE SCALE GENOMIC DNA]</scope>
    <source>
        <strain evidence="5 6">V44-8</strain>
    </source>
</reference>
<keyword evidence="2 5" id="KW-0378">Hydrolase</keyword>
<dbReference type="SUPFAM" id="SSF53474">
    <property type="entry name" value="alpha/beta-Hydrolases"/>
    <property type="match status" value="1"/>
</dbReference>
<dbReference type="Pfam" id="PF07859">
    <property type="entry name" value="Abhydrolase_3"/>
    <property type="match status" value="1"/>
</dbReference>
<evidence type="ECO:0000259" key="4">
    <source>
        <dbReference type="Pfam" id="PF07859"/>
    </source>
</evidence>
<protein>
    <submittedName>
        <fullName evidence="5">Alpha/beta hydrolase</fullName>
    </submittedName>
</protein>
<name>A0A372LFB5_9BACI</name>
<dbReference type="EMBL" id="QVTD01000003">
    <property type="protein sequence ID" value="RFU64769.1"/>
    <property type="molecule type" value="Genomic_DNA"/>
</dbReference>
<evidence type="ECO:0000256" key="1">
    <source>
        <dbReference type="ARBA" id="ARBA00010515"/>
    </source>
</evidence>
<dbReference type="InterPro" id="IPR013094">
    <property type="entry name" value="AB_hydrolase_3"/>
</dbReference>
<organism evidence="5 6">
    <name type="scientific">Peribacillus glennii</name>
    <dbReference type="NCBI Taxonomy" id="2303991"/>
    <lineage>
        <taxon>Bacteria</taxon>
        <taxon>Bacillati</taxon>
        <taxon>Bacillota</taxon>
        <taxon>Bacilli</taxon>
        <taxon>Bacillales</taxon>
        <taxon>Bacillaceae</taxon>
        <taxon>Peribacillus</taxon>
    </lineage>
</organism>
<feature type="active site" evidence="3">
    <location>
        <position position="159"/>
    </location>
</feature>
<dbReference type="GO" id="GO:0016787">
    <property type="term" value="F:hydrolase activity"/>
    <property type="evidence" value="ECO:0007669"/>
    <property type="project" value="UniProtKB-KW"/>
</dbReference>
<accession>A0A372LFB5</accession>
<proteinExistence type="inferred from homology"/>
<dbReference type="InterPro" id="IPR002168">
    <property type="entry name" value="Lipase_GDXG_HIS_AS"/>
</dbReference>
<dbReference type="PROSITE" id="PS01174">
    <property type="entry name" value="LIPASE_GDXG_SER"/>
    <property type="match status" value="1"/>
</dbReference>